<organism evidence="1 2">
    <name type="scientific">Thermoanaerobaculum aquaticum</name>
    <dbReference type="NCBI Taxonomy" id="1312852"/>
    <lineage>
        <taxon>Bacteria</taxon>
        <taxon>Pseudomonadati</taxon>
        <taxon>Acidobacteriota</taxon>
        <taxon>Thermoanaerobaculia</taxon>
        <taxon>Thermoanaerobaculales</taxon>
        <taxon>Thermoanaerobaculaceae</taxon>
        <taxon>Thermoanaerobaculum</taxon>
    </lineage>
</organism>
<protein>
    <submittedName>
        <fullName evidence="1">Uncharacterized protein</fullName>
    </submittedName>
</protein>
<proteinExistence type="predicted"/>
<sequence length="185" mass="19868">MAVRAQTNLRRGVAQALLVVLVAGVGWAQEATPTPPPVGLSDLARGIKLKLPPGTRKLDNEAVKRLGSEATLTKGPSAKEGASSLSTIEAWQKRYQEARARVLGLELFLQQARAQAYSPGSAASAVLQRSIRRAETELEIMRGAPEQVIKQALAAGGKREWFSDLPVPEPIFPSWVDRGQGSPQP</sequence>
<dbReference type="EMBL" id="JMFG01000015">
    <property type="protein sequence ID" value="KDA53945.1"/>
    <property type="molecule type" value="Genomic_DNA"/>
</dbReference>
<accession>A0A062XZL8</accession>
<gene>
    <name evidence="1" type="ORF">EG19_01745</name>
</gene>
<comment type="caution">
    <text evidence="1">The sequence shown here is derived from an EMBL/GenBank/DDBJ whole genome shotgun (WGS) entry which is preliminary data.</text>
</comment>
<dbReference type="AlphaFoldDB" id="A0A062XZL8"/>
<dbReference type="Proteomes" id="UP000027284">
    <property type="component" value="Unassembled WGS sequence"/>
</dbReference>
<evidence type="ECO:0000313" key="2">
    <source>
        <dbReference type="Proteomes" id="UP000027284"/>
    </source>
</evidence>
<evidence type="ECO:0000313" key="1">
    <source>
        <dbReference type="EMBL" id="KDA53945.1"/>
    </source>
</evidence>
<reference evidence="1 2" key="1">
    <citation type="submission" date="2014-04" db="EMBL/GenBank/DDBJ databases">
        <title>The Genome Sequence of Thermoanaerobaculum aquaticum MP-01, The First Cultivated Group 23 Acidobacterium.</title>
        <authorList>
            <person name="Stamps B.W."/>
            <person name="Losey N.A."/>
            <person name="Lawson P.A."/>
            <person name="Stevenson B.S."/>
        </authorList>
    </citation>
    <scope>NUCLEOTIDE SEQUENCE [LARGE SCALE GENOMIC DNA]</scope>
    <source>
        <strain evidence="1 2">MP-01</strain>
    </source>
</reference>
<keyword evidence="2" id="KW-1185">Reference proteome</keyword>
<dbReference type="STRING" id="1312852.EG19_01745"/>
<name>A0A062XZL8_9BACT</name>